<accession>A0A1G9NRY8</accession>
<sequence>MKIYKLMVPVLLFAMMYGCKEDNGLNKPLFKDGQKPGVVTGVVVTNKNGAAKITYKIPADNDLSYIMAEYEIRPGVKREVKASYSNDSLIVDGFGQVKAYEVKLYAVDKGENLSDAVTVTVNPLSPPFTEAFKELVLKDDFGGMNVAFKNKNESDIAIVVIMPDKNGELAAIDTYYTKAKLGNFSIRGYEPKPIRVGAYIRDRFGNLSDTLFKEITPILEIRLDRTKFKKVQLPTDRGDGYGWVMENLWNNSTGGTGFHTNPGLGLPLWFTFDLGTKAKLSRFKEYQRGENYYEFNHGNVRKFELWGSNDPPSDGSWTNWVKLGEYESLKPSGLPNGQNSSEDIKYAQAGEEFNFDINNPSVRYIRLKMLQNWSNTDFIHIMELQFWGQPEL</sequence>
<organism evidence="2 3">
    <name type="scientific">Pedobacter steynii</name>
    <dbReference type="NCBI Taxonomy" id="430522"/>
    <lineage>
        <taxon>Bacteria</taxon>
        <taxon>Pseudomonadati</taxon>
        <taxon>Bacteroidota</taxon>
        <taxon>Sphingobacteriia</taxon>
        <taxon>Sphingobacteriales</taxon>
        <taxon>Sphingobacteriaceae</taxon>
        <taxon>Pedobacter</taxon>
    </lineage>
</organism>
<evidence type="ECO:0000259" key="1">
    <source>
        <dbReference type="PROSITE" id="PS50022"/>
    </source>
</evidence>
<evidence type="ECO:0000313" key="3">
    <source>
        <dbReference type="Proteomes" id="UP000183200"/>
    </source>
</evidence>
<dbReference type="InterPro" id="IPR008979">
    <property type="entry name" value="Galactose-bd-like_sf"/>
</dbReference>
<dbReference type="Proteomes" id="UP000183200">
    <property type="component" value="Unassembled WGS sequence"/>
</dbReference>
<dbReference type="PROSITE" id="PS51257">
    <property type="entry name" value="PROKAR_LIPOPROTEIN"/>
    <property type="match status" value="1"/>
</dbReference>
<dbReference type="InterPro" id="IPR000421">
    <property type="entry name" value="FA58C"/>
</dbReference>
<dbReference type="Gene3D" id="2.60.120.260">
    <property type="entry name" value="Galactose-binding domain-like"/>
    <property type="match status" value="1"/>
</dbReference>
<dbReference type="EMBL" id="FNGY01000002">
    <property type="protein sequence ID" value="SDL89149.1"/>
    <property type="molecule type" value="Genomic_DNA"/>
</dbReference>
<dbReference type="Pfam" id="PF16323">
    <property type="entry name" value="DUF4959"/>
    <property type="match status" value="1"/>
</dbReference>
<dbReference type="RefSeq" id="WP_074605294.1">
    <property type="nucleotide sequence ID" value="NZ_FNGY01000002.1"/>
</dbReference>
<evidence type="ECO:0000313" key="2">
    <source>
        <dbReference type="EMBL" id="SDL89149.1"/>
    </source>
</evidence>
<gene>
    <name evidence="2" type="ORF">SAMN05421820_102421</name>
</gene>
<dbReference type="InterPro" id="IPR032527">
    <property type="entry name" value="DUF4959"/>
</dbReference>
<dbReference type="AlphaFoldDB" id="A0A1G9NRY8"/>
<dbReference type="SUPFAM" id="SSF49785">
    <property type="entry name" value="Galactose-binding domain-like"/>
    <property type="match status" value="1"/>
</dbReference>
<dbReference type="InterPro" id="IPR032164">
    <property type="entry name" value="DUF5000"/>
</dbReference>
<dbReference type="InterPro" id="IPR033431">
    <property type="entry name" value="DUF5126"/>
</dbReference>
<dbReference type="Pfam" id="PF16391">
    <property type="entry name" value="DUF5000"/>
    <property type="match status" value="1"/>
</dbReference>
<dbReference type="PROSITE" id="PS50022">
    <property type="entry name" value="FA58C_3"/>
    <property type="match status" value="1"/>
</dbReference>
<protein>
    <recommendedName>
        <fullName evidence="1">F5/8 type C domain-containing protein</fullName>
    </recommendedName>
</protein>
<dbReference type="OrthoDB" id="1312186at2"/>
<reference evidence="3" key="1">
    <citation type="submission" date="2016-10" db="EMBL/GenBank/DDBJ databases">
        <authorList>
            <person name="Varghese N."/>
            <person name="Submissions S."/>
        </authorList>
    </citation>
    <scope>NUCLEOTIDE SEQUENCE [LARGE SCALE GENOMIC DNA]</scope>
    <source>
        <strain evidence="3">DSM 19110</strain>
    </source>
</reference>
<name>A0A1G9NRY8_9SPHI</name>
<dbReference type="Pfam" id="PF17166">
    <property type="entry name" value="DUF5126"/>
    <property type="match status" value="1"/>
</dbReference>
<proteinExistence type="predicted"/>
<feature type="domain" description="F5/8 type C" evidence="1">
    <location>
        <begin position="249"/>
        <end position="389"/>
    </location>
</feature>
<keyword evidence="3" id="KW-1185">Reference proteome</keyword>